<accession>A0ACC0VK66</accession>
<gene>
    <name evidence="1" type="ORF">PsorP6_013552</name>
</gene>
<comment type="caution">
    <text evidence="1">The sequence shown here is derived from an EMBL/GenBank/DDBJ whole genome shotgun (WGS) entry which is preliminary data.</text>
</comment>
<name>A0ACC0VK66_9STRA</name>
<reference evidence="1 2" key="1">
    <citation type="journal article" date="2022" name="bioRxiv">
        <title>The genome of the oomycete Peronosclerospora sorghi, a cosmopolitan pathogen of maize and sorghum, is inflated with dispersed pseudogenes.</title>
        <authorList>
            <person name="Fletcher K."/>
            <person name="Martin F."/>
            <person name="Isakeit T."/>
            <person name="Cavanaugh K."/>
            <person name="Magill C."/>
            <person name="Michelmore R."/>
        </authorList>
    </citation>
    <scope>NUCLEOTIDE SEQUENCE [LARGE SCALE GENOMIC DNA]</scope>
    <source>
        <strain evidence="1">P6</strain>
    </source>
</reference>
<sequence>MSAAQRYYHMKQRRNAHLFSIRWSARKAAEKKKSLLVISSLLASLKLSKYAALFEAKQIDIESLCLMNAGHLRDLGIPFVPRMKLLNATACLADFNKD</sequence>
<dbReference type="Proteomes" id="UP001163321">
    <property type="component" value="Chromosome 9"/>
</dbReference>
<protein>
    <submittedName>
        <fullName evidence="1">Uncharacterized protein</fullName>
    </submittedName>
</protein>
<evidence type="ECO:0000313" key="1">
    <source>
        <dbReference type="EMBL" id="KAI9905871.1"/>
    </source>
</evidence>
<organism evidence="1 2">
    <name type="scientific">Peronosclerospora sorghi</name>
    <dbReference type="NCBI Taxonomy" id="230839"/>
    <lineage>
        <taxon>Eukaryota</taxon>
        <taxon>Sar</taxon>
        <taxon>Stramenopiles</taxon>
        <taxon>Oomycota</taxon>
        <taxon>Peronosporomycetes</taxon>
        <taxon>Peronosporales</taxon>
        <taxon>Peronosporaceae</taxon>
        <taxon>Peronosclerospora</taxon>
    </lineage>
</organism>
<dbReference type="EMBL" id="CM047588">
    <property type="protein sequence ID" value="KAI9905871.1"/>
    <property type="molecule type" value="Genomic_DNA"/>
</dbReference>
<keyword evidence="2" id="KW-1185">Reference proteome</keyword>
<proteinExistence type="predicted"/>
<evidence type="ECO:0000313" key="2">
    <source>
        <dbReference type="Proteomes" id="UP001163321"/>
    </source>
</evidence>